<keyword evidence="6 7" id="KW-0472">Membrane</keyword>
<feature type="transmembrane region" description="Helical" evidence="7">
    <location>
        <begin position="181"/>
        <end position="200"/>
    </location>
</feature>
<proteinExistence type="predicted"/>
<evidence type="ECO:0000259" key="8">
    <source>
        <dbReference type="Pfam" id="PF02687"/>
    </source>
</evidence>
<comment type="caution">
    <text evidence="9">The sequence shown here is derived from an EMBL/GenBank/DDBJ whole genome shotgun (WGS) entry which is preliminary data.</text>
</comment>
<keyword evidence="3" id="KW-1003">Cell membrane</keyword>
<dbReference type="PANTHER" id="PTHR43738">
    <property type="entry name" value="ABC TRANSPORTER, MEMBRANE PROTEIN"/>
    <property type="match status" value="1"/>
</dbReference>
<evidence type="ECO:0000313" key="9">
    <source>
        <dbReference type="EMBL" id="GAA4383970.1"/>
    </source>
</evidence>
<feature type="transmembrane region" description="Helical" evidence="7">
    <location>
        <begin position="15"/>
        <end position="35"/>
    </location>
</feature>
<dbReference type="Proteomes" id="UP001500642">
    <property type="component" value="Unassembled WGS sequence"/>
</dbReference>
<keyword evidence="10" id="KW-1185">Reference proteome</keyword>
<protein>
    <recommendedName>
        <fullName evidence="8">ABC3 transporter permease C-terminal domain-containing protein</fullName>
    </recommendedName>
</protein>
<organism evidence="9 10">
    <name type="scientific">Brevibacterium pityocampae</name>
    <dbReference type="NCBI Taxonomy" id="506594"/>
    <lineage>
        <taxon>Bacteria</taxon>
        <taxon>Bacillati</taxon>
        <taxon>Actinomycetota</taxon>
        <taxon>Actinomycetes</taxon>
        <taxon>Micrococcales</taxon>
        <taxon>Brevibacteriaceae</taxon>
        <taxon>Brevibacterium</taxon>
    </lineage>
</organism>
<dbReference type="RefSeq" id="WP_295690323.1">
    <property type="nucleotide sequence ID" value="NZ_BAABGL010000002.1"/>
</dbReference>
<evidence type="ECO:0000256" key="5">
    <source>
        <dbReference type="ARBA" id="ARBA00022989"/>
    </source>
</evidence>
<evidence type="ECO:0000256" key="6">
    <source>
        <dbReference type="ARBA" id="ARBA00023136"/>
    </source>
</evidence>
<dbReference type="EMBL" id="BAABGL010000002">
    <property type="protein sequence ID" value="GAA4383970.1"/>
    <property type="molecule type" value="Genomic_DNA"/>
</dbReference>
<evidence type="ECO:0000256" key="1">
    <source>
        <dbReference type="ARBA" id="ARBA00004651"/>
    </source>
</evidence>
<evidence type="ECO:0000256" key="3">
    <source>
        <dbReference type="ARBA" id="ARBA00022475"/>
    </source>
</evidence>
<comment type="subcellular location">
    <subcellularLocation>
        <location evidence="1">Cell membrane</location>
        <topology evidence="1">Multi-pass membrane protein</topology>
    </subcellularLocation>
</comment>
<evidence type="ECO:0000256" key="7">
    <source>
        <dbReference type="SAM" id="Phobius"/>
    </source>
</evidence>
<sequence length="215" mass="22212">MYLAFRDIVFAKGRFALIGGVVALITLLLVLLTGLTDGLGRQNTSALENLGASHIVFAAPDDDGDEPSFTESVITADELRAFSALPAYQSERGSLLMMQAFLYGISALVVVSFLTVWTIQRTRDLAVLRALGSSRGYLVRDSMTQAAFVVLLGAAAGGAAGAAGGAAVGSAVPFALTPMTILTPVLGVFVLGLIGAALATRRVTRIDPLLALGGN</sequence>
<name>A0ABP8J3E7_9MICO</name>
<keyword evidence="5 7" id="KW-1133">Transmembrane helix</keyword>
<gene>
    <name evidence="9" type="ORF">GCM10023167_04080</name>
</gene>
<dbReference type="Pfam" id="PF02687">
    <property type="entry name" value="FtsX"/>
    <property type="match status" value="1"/>
</dbReference>
<evidence type="ECO:0000256" key="2">
    <source>
        <dbReference type="ARBA" id="ARBA00022448"/>
    </source>
</evidence>
<feature type="transmembrane region" description="Helical" evidence="7">
    <location>
        <begin position="146"/>
        <end position="169"/>
    </location>
</feature>
<keyword evidence="2" id="KW-0813">Transport</keyword>
<evidence type="ECO:0000256" key="4">
    <source>
        <dbReference type="ARBA" id="ARBA00022692"/>
    </source>
</evidence>
<keyword evidence="4 7" id="KW-0812">Transmembrane</keyword>
<dbReference type="InterPro" id="IPR003838">
    <property type="entry name" value="ABC3_permease_C"/>
</dbReference>
<reference evidence="10" key="1">
    <citation type="journal article" date="2019" name="Int. J. Syst. Evol. Microbiol.">
        <title>The Global Catalogue of Microorganisms (GCM) 10K type strain sequencing project: providing services to taxonomists for standard genome sequencing and annotation.</title>
        <authorList>
            <consortium name="The Broad Institute Genomics Platform"/>
            <consortium name="The Broad Institute Genome Sequencing Center for Infectious Disease"/>
            <person name="Wu L."/>
            <person name="Ma J."/>
        </authorList>
    </citation>
    <scope>NUCLEOTIDE SEQUENCE [LARGE SCALE GENOMIC DNA]</scope>
    <source>
        <strain evidence="10">JCM 17808</strain>
    </source>
</reference>
<feature type="domain" description="ABC3 transporter permease C-terminal" evidence="8">
    <location>
        <begin position="100"/>
        <end position="208"/>
    </location>
</feature>
<dbReference type="PANTHER" id="PTHR43738:SF1">
    <property type="entry name" value="HEMIN TRANSPORT SYSTEM PERMEASE PROTEIN HRTB-RELATED"/>
    <property type="match status" value="1"/>
</dbReference>
<accession>A0ABP8J3E7</accession>
<feature type="transmembrane region" description="Helical" evidence="7">
    <location>
        <begin position="100"/>
        <end position="119"/>
    </location>
</feature>
<evidence type="ECO:0000313" key="10">
    <source>
        <dbReference type="Proteomes" id="UP001500642"/>
    </source>
</evidence>
<dbReference type="InterPro" id="IPR051125">
    <property type="entry name" value="ABC-4/HrtB_transporter"/>
</dbReference>